<organism evidence="1 2">
    <name type="scientific">Liparis tanakae</name>
    <name type="common">Tanaka's snailfish</name>
    <dbReference type="NCBI Taxonomy" id="230148"/>
    <lineage>
        <taxon>Eukaryota</taxon>
        <taxon>Metazoa</taxon>
        <taxon>Chordata</taxon>
        <taxon>Craniata</taxon>
        <taxon>Vertebrata</taxon>
        <taxon>Euteleostomi</taxon>
        <taxon>Actinopterygii</taxon>
        <taxon>Neopterygii</taxon>
        <taxon>Teleostei</taxon>
        <taxon>Neoteleostei</taxon>
        <taxon>Acanthomorphata</taxon>
        <taxon>Eupercaria</taxon>
        <taxon>Perciformes</taxon>
        <taxon>Cottioidei</taxon>
        <taxon>Cottales</taxon>
        <taxon>Liparidae</taxon>
        <taxon>Liparis</taxon>
    </lineage>
</organism>
<accession>A0A4Z2GXV8</accession>
<sequence>MDRERQRHRAKEFQGFHSSTFIRLKAGRDLSQEDVLLSVLRSTGRHCSSIYDIAVAIREAAGSGLHVVQVLRTDRGQLAQDHLPRGPVLTHPFLDKRRRMEDRQCYHNHLFTRSL</sequence>
<dbReference type="EMBL" id="SRLO01000401">
    <property type="protein sequence ID" value="TNN57603.1"/>
    <property type="molecule type" value="Genomic_DNA"/>
</dbReference>
<gene>
    <name evidence="1" type="ORF">EYF80_032205</name>
</gene>
<dbReference type="AlphaFoldDB" id="A0A4Z2GXV8"/>
<proteinExistence type="predicted"/>
<name>A0A4Z2GXV8_9TELE</name>
<keyword evidence="2" id="KW-1185">Reference proteome</keyword>
<dbReference type="Proteomes" id="UP000314294">
    <property type="component" value="Unassembled WGS sequence"/>
</dbReference>
<evidence type="ECO:0000313" key="2">
    <source>
        <dbReference type="Proteomes" id="UP000314294"/>
    </source>
</evidence>
<protein>
    <submittedName>
        <fullName evidence="1">Uncharacterized protein</fullName>
    </submittedName>
</protein>
<reference evidence="1 2" key="1">
    <citation type="submission" date="2019-03" db="EMBL/GenBank/DDBJ databases">
        <title>First draft genome of Liparis tanakae, snailfish: a comprehensive survey of snailfish specific genes.</title>
        <authorList>
            <person name="Kim W."/>
            <person name="Song I."/>
            <person name="Jeong J.-H."/>
            <person name="Kim D."/>
            <person name="Kim S."/>
            <person name="Ryu S."/>
            <person name="Song J.Y."/>
            <person name="Lee S.K."/>
        </authorList>
    </citation>
    <scope>NUCLEOTIDE SEQUENCE [LARGE SCALE GENOMIC DNA]</scope>
    <source>
        <tissue evidence="1">Muscle</tissue>
    </source>
</reference>
<comment type="caution">
    <text evidence="1">The sequence shown here is derived from an EMBL/GenBank/DDBJ whole genome shotgun (WGS) entry which is preliminary data.</text>
</comment>
<evidence type="ECO:0000313" key="1">
    <source>
        <dbReference type="EMBL" id="TNN57603.1"/>
    </source>
</evidence>